<dbReference type="Pfam" id="PF07702">
    <property type="entry name" value="UTRA"/>
    <property type="match status" value="1"/>
</dbReference>
<dbReference type="PRINTS" id="PR00035">
    <property type="entry name" value="HTHGNTR"/>
</dbReference>
<evidence type="ECO:0000313" key="6">
    <source>
        <dbReference type="EMBL" id="MBP0437362.1"/>
    </source>
</evidence>
<dbReference type="GO" id="GO:0003700">
    <property type="term" value="F:DNA-binding transcription factor activity"/>
    <property type="evidence" value="ECO:0007669"/>
    <property type="project" value="UniProtKB-UniRule"/>
</dbReference>
<name>A0A8J7UJH1_9HYPH</name>
<dbReference type="InterPro" id="IPR011663">
    <property type="entry name" value="UTRA"/>
</dbReference>
<evidence type="ECO:0000259" key="5">
    <source>
        <dbReference type="PROSITE" id="PS50949"/>
    </source>
</evidence>
<dbReference type="RefSeq" id="WP_209333379.1">
    <property type="nucleotide sequence ID" value="NZ_JAGIYY010000001.1"/>
</dbReference>
<comment type="caution">
    <text evidence="6">The sequence shown here is derived from an EMBL/GenBank/DDBJ whole genome shotgun (WGS) entry which is preliminary data.</text>
</comment>
<evidence type="ECO:0000313" key="7">
    <source>
        <dbReference type="Proteomes" id="UP000666240"/>
    </source>
</evidence>
<dbReference type="NCBIfam" id="TIGR02018">
    <property type="entry name" value="his_ut_repres"/>
    <property type="match status" value="1"/>
</dbReference>
<evidence type="ECO:0000256" key="3">
    <source>
        <dbReference type="ARBA" id="ARBA00023163"/>
    </source>
</evidence>
<dbReference type="Pfam" id="PF00392">
    <property type="entry name" value="GntR"/>
    <property type="match status" value="1"/>
</dbReference>
<proteinExistence type="predicted"/>
<keyword evidence="2" id="KW-0238">DNA-binding</keyword>
<dbReference type="PANTHER" id="PTHR44846:SF16">
    <property type="entry name" value="TRANSCRIPTIONAL REGULATOR PHNF-RELATED"/>
    <property type="match status" value="1"/>
</dbReference>
<evidence type="ECO:0000256" key="1">
    <source>
        <dbReference type="ARBA" id="ARBA00023015"/>
    </source>
</evidence>
<dbReference type="SMART" id="SM00345">
    <property type="entry name" value="HTH_GNTR"/>
    <property type="match status" value="1"/>
</dbReference>
<dbReference type="FunFam" id="1.10.10.10:FF:000079">
    <property type="entry name" value="GntR family transcriptional regulator"/>
    <property type="match status" value="1"/>
</dbReference>
<dbReference type="AlphaFoldDB" id="A0A8J7UJH1"/>
<gene>
    <name evidence="6" type="primary">hutC</name>
    <name evidence="6" type="ORF">J5Y06_01690</name>
</gene>
<dbReference type="GO" id="GO:0006547">
    <property type="term" value="P:L-histidine metabolic process"/>
    <property type="evidence" value="ECO:0007669"/>
    <property type="project" value="UniProtKB-UniRule"/>
</dbReference>
<dbReference type="CDD" id="cd07377">
    <property type="entry name" value="WHTH_GntR"/>
    <property type="match status" value="1"/>
</dbReference>
<protein>
    <recommendedName>
        <fullName evidence="4">Histidine utilization repressor</fullName>
    </recommendedName>
</protein>
<keyword evidence="1" id="KW-0805">Transcription regulation</keyword>
<dbReference type="SUPFAM" id="SSF64288">
    <property type="entry name" value="Chorismate lyase-like"/>
    <property type="match status" value="1"/>
</dbReference>
<dbReference type="InterPro" id="IPR028978">
    <property type="entry name" value="Chorismate_lyase_/UTRA_dom_sf"/>
</dbReference>
<evidence type="ECO:0000256" key="2">
    <source>
        <dbReference type="ARBA" id="ARBA00023125"/>
    </source>
</evidence>
<dbReference type="GO" id="GO:0045892">
    <property type="term" value="P:negative regulation of DNA-templated transcription"/>
    <property type="evidence" value="ECO:0007669"/>
    <property type="project" value="UniProtKB-UniRule"/>
</dbReference>
<dbReference type="GO" id="GO:0003677">
    <property type="term" value="F:DNA binding"/>
    <property type="evidence" value="ECO:0007669"/>
    <property type="project" value="UniProtKB-UniRule"/>
</dbReference>
<organism evidence="6 7">
    <name type="scientific">Tianweitania sediminis</name>
    <dbReference type="NCBI Taxonomy" id="1502156"/>
    <lineage>
        <taxon>Bacteria</taxon>
        <taxon>Pseudomonadati</taxon>
        <taxon>Pseudomonadota</taxon>
        <taxon>Alphaproteobacteria</taxon>
        <taxon>Hyphomicrobiales</taxon>
        <taxon>Phyllobacteriaceae</taxon>
        <taxon>Tianweitania</taxon>
    </lineage>
</organism>
<dbReference type="PROSITE" id="PS50949">
    <property type="entry name" value="HTH_GNTR"/>
    <property type="match status" value="1"/>
</dbReference>
<accession>A0A8J7UJH1</accession>
<keyword evidence="7" id="KW-1185">Reference proteome</keyword>
<dbReference type="Gene3D" id="1.10.10.10">
    <property type="entry name" value="Winged helix-like DNA-binding domain superfamily/Winged helix DNA-binding domain"/>
    <property type="match status" value="1"/>
</dbReference>
<dbReference type="SMART" id="SM00866">
    <property type="entry name" value="UTRA"/>
    <property type="match status" value="1"/>
</dbReference>
<dbReference type="InterPro" id="IPR036388">
    <property type="entry name" value="WH-like_DNA-bd_sf"/>
</dbReference>
<dbReference type="InterPro" id="IPR050679">
    <property type="entry name" value="Bact_HTH_transcr_reg"/>
</dbReference>
<reference evidence="6" key="1">
    <citation type="submission" date="2021-03" db="EMBL/GenBank/DDBJ databases">
        <title>Genome sequencing and assembly of Tianweitania sediminis.</title>
        <authorList>
            <person name="Chhetri G."/>
        </authorList>
    </citation>
    <scope>NUCLEOTIDE SEQUENCE</scope>
    <source>
        <strain evidence="6">Z8</strain>
    </source>
</reference>
<dbReference type="EMBL" id="JAGIYY010000001">
    <property type="protein sequence ID" value="MBP0437362.1"/>
    <property type="molecule type" value="Genomic_DNA"/>
</dbReference>
<dbReference type="InterPro" id="IPR036390">
    <property type="entry name" value="WH_DNA-bd_sf"/>
</dbReference>
<keyword evidence="3" id="KW-0804">Transcription</keyword>
<dbReference type="Gene3D" id="3.40.1410.10">
    <property type="entry name" value="Chorismate lyase-like"/>
    <property type="match status" value="1"/>
</dbReference>
<feature type="domain" description="HTH gntR-type" evidence="5">
    <location>
        <begin position="20"/>
        <end position="88"/>
    </location>
</feature>
<evidence type="ECO:0000256" key="4">
    <source>
        <dbReference type="NCBIfam" id="TIGR02018"/>
    </source>
</evidence>
<dbReference type="Proteomes" id="UP000666240">
    <property type="component" value="Unassembled WGS sequence"/>
</dbReference>
<dbReference type="InterPro" id="IPR000524">
    <property type="entry name" value="Tscrpt_reg_HTH_GntR"/>
</dbReference>
<dbReference type="PANTHER" id="PTHR44846">
    <property type="entry name" value="MANNOSYL-D-GLYCERATE TRANSPORT/METABOLISM SYSTEM REPRESSOR MNGR-RELATED"/>
    <property type="match status" value="1"/>
</dbReference>
<dbReference type="InterPro" id="IPR010248">
    <property type="entry name" value="His_ut_repres"/>
</dbReference>
<sequence length="253" mass="28829">MRSRPSWTAECDDLARFAPAPLYERIKRLISERITLGHWQPEERIPSENELVRDLLVSRMTVHRALQELTREGLLMRIQGVGTFVAPAKPEYSIFEIRNIAEEIAERRHEHSCEVRMAREELATPRTAEALTVPPGAPVFHTICVHYDNGIAVQMEDRYVNPQAAPDYLAQDFTKITPTLFLTRVITATDVKHVIEAISADEETARCLDIGRDEPCLRMIRTTWANKLPVTHVVLTHPGRRYRLSGVFSPAKA</sequence>
<dbReference type="SUPFAM" id="SSF46785">
    <property type="entry name" value="Winged helix' DNA-binding domain"/>
    <property type="match status" value="1"/>
</dbReference>